<sequence length="179" mass="19899">MVIVTEDTAPCPETADAIDRATDEWARTWPGLDVRSGEVLARIQRLAQLIDEAQTRRLRRRPGMEIANLGDFDVLRALRRSGPPYALTSARLHESMLVSAAGLSGRLKRLEGQGWITRTVSDTDRRSTLVSLTAEAVADLDNDLPAHYSFETDLLAVLDPAEREHLAATLRVLLTDREK</sequence>
<dbReference type="Pfam" id="PF12802">
    <property type="entry name" value="MarR_2"/>
    <property type="match status" value="1"/>
</dbReference>
<dbReference type="InterPro" id="IPR000835">
    <property type="entry name" value="HTH_MarR-typ"/>
</dbReference>
<reference evidence="5 6" key="1">
    <citation type="journal article" date="2013" name="Genome Announc.">
        <title>Draft Genome Sequence of Rhodococcus opacus Strain M213 Shows a Diverse Catabolic Potential.</title>
        <authorList>
            <person name="Pathak A."/>
            <person name="Green S.J."/>
            <person name="Ogram A."/>
            <person name="Chauhan A."/>
        </authorList>
    </citation>
    <scope>NUCLEOTIDE SEQUENCE [LARGE SCALE GENOMIC DNA]</scope>
    <source>
        <strain evidence="5 6">M213</strain>
    </source>
</reference>
<dbReference type="AlphaFoldDB" id="K8X7X4"/>
<dbReference type="InterPro" id="IPR036388">
    <property type="entry name" value="WH-like_DNA-bd_sf"/>
</dbReference>
<dbReference type="PANTHER" id="PTHR42756">
    <property type="entry name" value="TRANSCRIPTIONAL REGULATOR, MARR"/>
    <property type="match status" value="1"/>
</dbReference>
<evidence type="ECO:0000256" key="3">
    <source>
        <dbReference type="ARBA" id="ARBA00023163"/>
    </source>
</evidence>
<dbReference type="RefSeq" id="WP_005264814.1">
    <property type="nucleotide sequence ID" value="NZ_AJYC02000183.1"/>
</dbReference>
<dbReference type="Proteomes" id="UP000005951">
    <property type="component" value="Unassembled WGS sequence"/>
</dbReference>
<organism evidence="5 6">
    <name type="scientific">Rhodococcus opacus M213</name>
    <dbReference type="NCBI Taxonomy" id="1129896"/>
    <lineage>
        <taxon>Bacteria</taxon>
        <taxon>Bacillati</taxon>
        <taxon>Actinomycetota</taxon>
        <taxon>Actinomycetes</taxon>
        <taxon>Mycobacteriales</taxon>
        <taxon>Nocardiaceae</taxon>
        <taxon>Rhodococcus</taxon>
    </lineage>
</organism>
<keyword evidence="2" id="KW-0238">DNA-binding</keyword>
<gene>
    <name evidence="5" type="ORF">WSS_A40330</name>
</gene>
<dbReference type="EMBL" id="AJYC02000183">
    <property type="protein sequence ID" value="EKT76906.1"/>
    <property type="molecule type" value="Genomic_DNA"/>
</dbReference>
<evidence type="ECO:0000313" key="6">
    <source>
        <dbReference type="Proteomes" id="UP000005951"/>
    </source>
</evidence>
<dbReference type="SUPFAM" id="SSF46785">
    <property type="entry name" value="Winged helix' DNA-binding domain"/>
    <property type="match status" value="1"/>
</dbReference>
<comment type="caution">
    <text evidence="5">The sequence shown here is derived from an EMBL/GenBank/DDBJ whole genome shotgun (WGS) entry which is preliminary data.</text>
</comment>
<keyword evidence="1" id="KW-0805">Transcription regulation</keyword>
<dbReference type="InterPro" id="IPR036390">
    <property type="entry name" value="WH_DNA-bd_sf"/>
</dbReference>
<dbReference type="Gene3D" id="1.10.10.10">
    <property type="entry name" value="Winged helix-like DNA-binding domain superfamily/Winged helix DNA-binding domain"/>
    <property type="match status" value="1"/>
</dbReference>
<dbReference type="GO" id="GO:0003677">
    <property type="term" value="F:DNA binding"/>
    <property type="evidence" value="ECO:0007669"/>
    <property type="project" value="UniProtKB-KW"/>
</dbReference>
<evidence type="ECO:0000256" key="2">
    <source>
        <dbReference type="ARBA" id="ARBA00023125"/>
    </source>
</evidence>
<evidence type="ECO:0000259" key="4">
    <source>
        <dbReference type="PROSITE" id="PS50995"/>
    </source>
</evidence>
<evidence type="ECO:0000256" key="1">
    <source>
        <dbReference type="ARBA" id="ARBA00023015"/>
    </source>
</evidence>
<dbReference type="PANTHER" id="PTHR42756:SF1">
    <property type="entry name" value="TRANSCRIPTIONAL REPRESSOR OF EMRAB OPERON"/>
    <property type="match status" value="1"/>
</dbReference>
<proteinExistence type="predicted"/>
<protein>
    <submittedName>
        <fullName evidence="5">MarR family regulatory protein</fullName>
    </submittedName>
</protein>
<feature type="domain" description="HTH marR-type" evidence="4">
    <location>
        <begin position="36"/>
        <end position="175"/>
    </location>
</feature>
<accession>K8X7X4</accession>
<name>K8X7X4_RHOOP</name>
<dbReference type="SMART" id="SM00347">
    <property type="entry name" value="HTH_MARR"/>
    <property type="match status" value="1"/>
</dbReference>
<dbReference type="PRINTS" id="PR00598">
    <property type="entry name" value="HTHMARR"/>
</dbReference>
<keyword evidence="3" id="KW-0804">Transcription</keyword>
<evidence type="ECO:0000313" key="5">
    <source>
        <dbReference type="EMBL" id="EKT76906.1"/>
    </source>
</evidence>
<dbReference type="GO" id="GO:0003700">
    <property type="term" value="F:DNA-binding transcription factor activity"/>
    <property type="evidence" value="ECO:0007669"/>
    <property type="project" value="InterPro"/>
</dbReference>
<dbReference type="PROSITE" id="PS50995">
    <property type="entry name" value="HTH_MARR_2"/>
    <property type="match status" value="1"/>
</dbReference>